<organism evidence="2">
    <name type="scientific">Spodoptera frugiperda</name>
    <name type="common">Fall armyworm</name>
    <dbReference type="NCBI Taxonomy" id="7108"/>
    <lineage>
        <taxon>Eukaryota</taxon>
        <taxon>Metazoa</taxon>
        <taxon>Ecdysozoa</taxon>
        <taxon>Arthropoda</taxon>
        <taxon>Hexapoda</taxon>
        <taxon>Insecta</taxon>
        <taxon>Pterygota</taxon>
        <taxon>Neoptera</taxon>
        <taxon>Endopterygota</taxon>
        <taxon>Lepidoptera</taxon>
        <taxon>Glossata</taxon>
        <taxon>Ditrysia</taxon>
        <taxon>Noctuoidea</taxon>
        <taxon>Noctuidae</taxon>
        <taxon>Amphipyrinae</taxon>
        <taxon>Spodoptera</taxon>
    </lineage>
</organism>
<reference evidence="2" key="1">
    <citation type="submission" date="2016-07" db="EMBL/GenBank/DDBJ databases">
        <authorList>
            <person name="Bretaudeau A."/>
        </authorList>
    </citation>
    <scope>NUCLEOTIDE SEQUENCE</scope>
    <source>
        <strain evidence="2">Rice</strain>
        <tissue evidence="2">Whole body</tissue>
    </source>
</reference>
<accession>A0A2H1W9L9</accession>
<evidence type="ECO:0000256" key="1">
    <source>
        <dbReference type="SAM" id="MobiDB-lite"/>
    </source>
</evidence>
<proteinExistence type="predicted"/>
<sequence length="107" mass="12144">MADTKPQIAVPRLEEQEKEWDDTDDNLWVSQILFRAGIEPATRCTEAGFPVTEPTLHTFFGAADYLVGLLGLRLDKQEKERDFVSIPRILDIETLDNIEPTKQSGIQ</sequence>
<dbReference type="EMBL" id="ODYU01007085">
    <property type="protein sequence ID" value="SOQ49542.1"/>
    <property type="molecule type" value="Genomic_DNA"/>
</dbReference>
<dbReference type="AlphaFoldDB" id="A0A2H1W9L9"/>
<protein>
    <submittedName>
        <fullName evidence="2">SFRICE_037172</fullName>
    </submittedName>
</protein>
<gene>
    <name evidence="2" type="ORF">SFRICE_037172</name>
</gene>
<feature type="region of interest" description="Disordered" evidence="1">
    <location>
        <begin position="1"/>
        <end position="20"/>
    </location>
</feature>
<evidence type="ECO:0000313" key="2">
    <source>
        <dbReference type="EMBL" id="SOQ49542.1"/>
    </source>
</evidence>
<name>A0A2H1W9L9_SPOFR</name>